<reference evidence="2" key="2">
    <citation type="submission" date="2016-06" db="EMBL/GenBank/DDBJ databases">
        <title>The genome of a short-lived fish provides insights into sex chromosome evolution and the genetic control of aging.</title>
        <authorList>
            <person name="Reichwald K."/>
            <person name="Felder M."/>
            <person name="Petzold A."/>
            <person name="Koch P."/>
            <person name="Groth M."/>
            <person name="Platzer M."/>
        </authorList>
    </citation>
    <scope>NUCLEOTIDE SEQUENCE</scope>
    <source>
        <tissue evidence="2">Brain</tissue>
    </source>
</reference>
<dbReference type="EMBL" id="HAEH01014493">
    <property type="protein sequence ID" value="SBS00231.1"/>
    <property type="molecule type" value="Transcribed_RNA"/>
</dbReference>
<evidence type="ECO:0000313" key="2">
    <source>
        <dbReference type="EMBL" id="SBS00231.1"/>
    </source>
</evidence>
<feature type="non-terminal residue" evidence="2">
    <location>
        <position position="1"/>
    </location>
</feature>
<proteinExistence type="predicted"/>
<feature type="region of interest" description="Disordered" evidence="1">
    <location>
        <begin position="16"/>
        <end position="45"/>
    </location>
</feature>
<sequence>PVGVCSSECIGIQEQRFGDLEGGQIDSSEDDGSGFSFTFGDENLP</sequence>
<protein>
    <submittedName>
        <fullName evidence="2">Uncharacterized protein</fullName>
    </submittedName>
</protein>
<reference evidence="2" key="1">
    <citation type="submission" date="2016-05" db="EMBL/GenBank/DDBJ databases">
        <authorList>
            <person name="Lavstsen T."/>
            <person name="Jespersen J.S."/>
        </authorList>
    </citation>
    <scope>NUCLEOTIDE SEQUENCE</scope>
    <source>
        <tissue evidence="2">Brain</tissue>
    </source>
</reference>
<gene>
    <name evidence="2" type="primary">DAPPUDRAFT_106000</name>
</gene>
<name>A0A1A8R2P0_9TELE</name>
<feature type="non-terminal residue" evidence="2">
    <location>
        <position position="45"/>
    </location>
</feature>
<organism evidence="2">
    <name type="scientific">Nothobranchius rachovii</name>
    <name type="common">bluefin notho</name>
    <dbReference type="NCBI Taxonomy" id="451742"/>
    <lineage>
        <taxon>Eukaryota</taxon>
        <taxon>Metazoa</taxon>
        <taxon>Chordata</taxon>
        <taxon>Craniata</taxon>
        <taxon>Vertebrata</taxon>
        <taxon>Euteleostomi</taxon>
        <taxon>Actinopterygii</taxon>
        <taxon>Neopterygii</taxon>
        <taxon>Teleostei</taxon>
        <taxon>Neoteleostei</taxon>
        <taxon>Acanthomorphata</taxon>
        <taxon>Ovalentaria</taxon>
        <taxon>Atherinomorphae</taxon>
        <taxon>Cyprinodontiformes</taxon>
        <taxon>Nothobranchiidae</taxon>
        <taxon>Nothobranchius</taxon>
    </lineage>
</organism>
<evidence type="ECO:0000256" key="1">
    <source>
        <dbReference type="SAM" id="MobiDB-lite"/>
    </source>
</evidence>
<accession>A0A1A8R2P0</accession>
<feature type="compositionally biased region" description="Low complexity" evidence="1">
    <location>
        <begin position="33"/>
        <end position="45"/>
    </location>
</feature>
<dbReference type="AlphaFoldDB" id="A0A1A8R2P0"/>